<organism evidence="2 3">
    <name type="scientific">Brachionus plicatilis</name>
    <name type="common">Marine rotifer</name>
    <name type="synonym">Brachionus muelleri</name>
    <dbReference type="NCBI Taxonomy" id="10195"/>
    <lineage>
        <taxon>Eukaryota</taxon>
        <taxon>Metazoa</taxon>
        <taxon>Spiralia</taxon>
        <taxon>Gnathifera</taxon>
        <taxon>Rotifera</taxon>
        <taxon>Eurotatoria</taxon>
        <taxon>Monogononta</taxon>
        <taxon>Pseudotrocha</taxon>
        <taxon>Ploima</taxon>
        <taxon>Brachionidae</taxon>
        <taxon>Brachionus</taxon>
    </lineage>
</organism>
<gene>
    <name evidence="2" type="ORF">BpHYR1_001220</name>
</gene>
<keyword evidence="1" id="KW-0812">Transmembrane</keyword>
<feature type="transmembrane region" description="Helical" evidence="1">
    <location>
        <begin position="30"/>
        <end position="49"/>
    </location>
</feature>
<reference evidence="2 3" key="1">
    <citation type="journal article" date="2018" name="Sci. Rep.">
        <title>Genomic signatures of local adaptation to the degree of environmental predictability in rotifers.</title>
        <authorList>
            <person name="Franch-Gras L."/>
            <person name="Hahn C."/>
            <person name="Garcia-Roger E.M."/>
            <person name="Carmona M.J."/>
            <person name="Serra M."/>
            <person name="Gomez A."/>
        </authorList>
    </citation>
    <scope>NUCLEOTIDE SEQUENCE [LARGE SCALE GENOMIC DNA]</scope>
    <source>
        <strain evidence="2">HYR1</strain>
    </source>
</reference>
<dbReference type="Proteomes" id="UP000276133">
    <property type="component" value="Unassembled WGS sequence"/>
</dbReference>
<keyword evidence="1" id="KW-1133">Transmembrane helix</keyword>
<dbReference type="EMBL" id="REGN01000754">
    <property type="protein sequence ID" value="RNA39366.1"/>
    <property type="molecule type" value="Genomic_DNA"/>
</dbReference>
<evidence type="ECO:0000313" key="2">
    <source>
        <dbReference type="EMBL" id="RNA39366.1"/>
    </source>
</evidence>
<accession>A0A3M7SUD9</accession>
<name>A0A3M7SUD9_BRAPC</name>
<keyword evidence="3" id="KW-1185">Reference proteome</keyword>
<evidence type="ECO:0000256" key="1">
    <source>
        <dbReference type="SAM" id="Phobius"/>
    </source>
</evidence>
<dbReference type="AlphaFoldDB" id="A0A3M7SUD9"/>
<proteinExistence type="predicted"/>
<evidence type="ECO:0000313" key="3">
    <source>
        <dbReference type="Proteomes" id="UP000276133"/>
    </source>
</evidence>
<comment type="caution">
    <text evidence="2">The sequence shown here is derived from an EMBL/GenBank/DDBJ whole genome shotgun (WGS) entry which is preliminary data.</text>
</comment>
<keyword evidence="1" id="KW-0472">Membrane</keyword>
<protein>
    <submittedName>
        <fullName evidence="2">Uncharacterized protein</fullName>
    </submittedName>
</protein>
<sequence length="154" mass="17527">MENRAFHVCKISLKLFCYLKLKKIFETSHFYNLLLLSLRILGFFLHLTIPYGRNKGNRDLIFTFRLVNVKYYRSLSKTLGTSSFFCALLGSCCSIDSRALLVTGWPCALPSNQPFTEDEIQAPSMYAANSGSIFVHFSKNNFDAFLNIVSVIES</sequence>